<dbReference type="OrthoDB" id="603213at2759"/>
<organism evidence="2 3">
    <name type="scientific">Morus notabilis</name>
    <dbReference type="NCBI Taxonomy" id="981085"/>
    <lineage>
        <taxon>Eukaryota</taxon>
        <taxon>Viridiplantae</taxon>
        <taxon>Streptophyta</taxon>
        <taxon>Embryophyta</taxon>
        <taxon>Tracheophyta</taxon>
        <taxon>Spermatophyta</taxon>
        <taxon>Magnoliopsida</taxon>
        <taxon>eudicotyledons</taxon>
        <taxon>Gunneridae</taxon>
        <taxon>Pentapetalae</taxon>
        <taxon>rosids</taxon>
        <taxon>fabids</taxon>
        <taxon>Rosales</taxon>
        <taxon>Moraceae</taxon>
        <taxon>Moreae</taxon>
        <taxon>Morus</taxon>
    </lineage>
</organism>
<dbReference type="GO" id="GO:0001709">
    <property type="term" value="P:cell fate determination"/>
    <property type="evidence" value="ECO:0007669"/>
    <property type="project" value="TreeGrafter"/>
</dbReference>
<name>W9RJB4_9ROSA</name>
<protein>
    <submittedName>
        <fullName evidence="2">Uncharacterized protein</fullName>
    </submittedName>
</protein>
<dbReference type="AlphaFoldDB" id="W9RJB4"/>
<dbReference type="eggNOG" id="ENOG502S7JS">
    <property type="taxonomic scope" value="Eukaryota"/>
</dbReference>
<reference evidence="3" key="1">
    <citation type="submission" date="2013-01" db="EMBL/GenBank/DDBJ databases">
        <title>Draft Genome Sequence of a Mulberry Tree, Morus notabilis C.K. Schneid.</title>
        <authorList>
            <person name="He N."/>
            <person name="Zhao S."/>
        </authorList>
    </citation>
    <scope>NUCLEOTIDE SEQUENCE</scope>
</reference>
<evidence type="ECO:0000313" key="3">
    <source>
        <dbReference type="Proteomes" id="UP000030645"/>
    </source>
</evidence>
<proteinExistence type="predicted"/>
<keyword evidence="1" id="KW-0732">Signal</keyword>
<dbReference type="EMBL" id="KE344823">
    <property type="protein sequence ID" value="EXB80735.1"/>
    <property type="molecule type" value="Genomic_DNA"/>
</dbReference>
<evidence type="ECO:0000256" key="1">
    <source>
        <dbReference type="ARBA" id="ARBA00022729"/>
    </source>
</evidence>
<dbReference type="Proteomes" id="UP000030645">
    <property type="component" value="Unassembled WGS sequence"/>
</dbReference>
<dbReference type="PANTHER" id="PTHR33184:SF72">
    <property type="entry name" value="BETA-1,3-N-ACETYLGLUCOSAMINYLTRANSFERASE FAMILY PROTEIN"/>
    <property type="match status" value="1"/>
</dbReference>
<dbReference type="Pfam" id="PF24068">
    <property type="entry name" value="TPD1_C"/>
    <property type="match status" value="1"/>
</dbReference>
<gene>
    <name evidence="2" type="ORF">L484_008515</name>
</gene>
<dbReference type="InterPro" id="IPR040361">
    <property type="entry name" value="TPD1"/>
</dbReference>
<dbReference type="STRING" id="981085.W9RJB4"/>
<evidence type="ECO:0000313" key="2">
    <source>
        <dbReference type="EMBL" id="EXB80735.1"/>
    </source>
</evidence>
<accession>W9RJB4</accession>
<sequence length="109" mass="12091">MSRSGNCQCAIQDIQIARSRTGELVENKPEWSVTIKNECSCTQLDLHLDCNGYQTVKLVDPSILSISNDGQYCLVNNGQPIYAFGSISFTYAWDTSFPFRPISSQIACS</sequence>
<keyword evidence="3" id="KW-1185">Reference proteome</keyword>
<dbReference type="KEGG" id="mnt:21391880"/>
<dbReference type="PANTHER" id="PTHR33184">
    <property type="entry name" value="PROTEIN TAPETUM DETERMINANT 1-LIKE-RELATED"/>
    <property type="match status" value="1"/>
</dbReference>